<protein>
    <submittedName>
        <fullName evidence="1">Uncharacterized protein</fullName>
    </submittedName>
</protein>
<dbReference type="AlphaFoldDB" id="A0A848IP35"/>
<reference evidence="1 2" key="1">
    <citation type="submission" date="2020-04" db="EMBL/GenBank/DDBJ databases">
        <title>Paraburkholderia sp. RP-4-7 isolated from soil.</title>
        <authorList>
            <person name="Dahal R.H."/>
        </authorList>
    </citation>
    <scope>NUCLEOTIDE SEQUENCE [LARGE SCALE GENOMIC DNA]</scope>
    <source>
        <strain evidence="1 2">RP-4-7</strain>
    </source>
</reference>
<keyword evidence="2" id="KW-1185">Reference proteome</keyword>
<gene>
    <name evidence="1" type="ORF">HHL24_32995</name>
</gene>
<evidence type="ECO:0000313" key="1">
    <source>
        <dbReference type="EMBL" id="NMM02726.1"/>
    </source>
</evidence>
<name>A0A848IP35_9BURK</name>
<accession>A0A848IP35</accession>
<dbReference type="RefSeq" id="WP_169489492.1">
    <property type="nucleotide sequence ID" value="NZ_JABBGJ010000043.1"/>
</dbReference>
<comment type="caution">
    <text evidence="1">The sequence shown here is derived from an EMBL/GenBank/DDBJ whole genome shotgun (WGS) entry which is preliminary data.</text>
</comment>
<evidence type="ECO:0000313" key="2">
    <source>
        <dbReference type="Proteomes" id="UP000544134"/>
    </source>
</evidence>
<dbReference type="Proteomes" id="UP000544134">
    <property type="component" value="Unassembled WGS sequence"/>
</dbReference>
<proteinExistence type="predicted"/>
<organism evidence="1 2">
    <name type="scientific">Paraburkholderia polaris</name>
    <dbReference type="NCBI Taxonomy" id="2728848"/>
    <lineage>
        <taxon>Bacteria</taxon>
        <taxon>Pseudomonadati</taxon>
        <taxon>Pseudomonadota</taxon>
        <taxon>Betaproteobacteria</taxon>
        <taxon>Burkholderiales</taxon>
        <taxon>Burkholderiaceae</taxon>
        <taxon>Paraburkholderia</taxon>
    </lineage>
</organism>
<sequence length="75" mass="8448">MNAILEQSMYTSAENATENHRLAQLPTRAYQTARLLVSDHYRVQAADREEFILYVRKIAMQGCRPGLAGAGLPRL</sequence>
<dbReference type="EMBL" id="JABBGJ010000043">
    <property type="protein sequence ID" value="NMM02726.1"/>
    <property type="molecule type" value="Genomic_DNA"/>
</dbReference>